<keyword evidence="2" id="KW-1185">Reference proteome</keyword>
<dbReference type="EMBL" id="JBBMFD010000018">
    <property type="protein sequence ID" value="MEQ2441160.1"/>
    <property type="molecule type" value="Genomic_DNA"/>
</dbReference>
<dbReference type="Proteomes" id="UP001489509">
    <property type="component" value="Unassembled WGS sequence"/>
</dbReference>
<name>A0ABV1E1I2_9FIRM</name>
<protein>
    <submittedName>
        <fullName evidence="1">Uncharacterized protein</fullName>
    </submittedName>
</protein>
<evidence type="ECO:0000313" key="2">
    <source>
        <dbReference type="Proteomes" id="UP001489509"/>
    </source>
</evidence>
<organism evidence="1 2">
    <name type="scientific">Solibaculum intestinale</name>
    <dbReference type="NCBI Taxonomy" id="3133165"/>
    <lineage>
        <taxon>Bacteria</taxon>
        <taxon>Bacillati</taxon>
        <taxon>Bacillota</taxon>
        <taxon>Clostridia</taxon>
        <taxon>Eubacteriales</taxon>
        <taxon>Oscillospiraceae</taxon>
        <taxon>Solibaculum</taxon>
    </lineage>
</organism>
<accession>A0ABV1E1I2</accession>
<gene>
    <name evidence="1" type="ORF">WMO26_10020</name>
</gene>
<comment type="caution">
    <text evidence="1">The sequence shown here is derived from an EMBL/GenBank/DDBJ whole genome shotgun (WGS) entry which is preliminary data.</text>
</comment>
<evidence type="ECO:0000313" key="1">
    <source>
        <dbReference type="EMBL" id="MEQ2441160.1"/>
    </source>
</evidence>
<sequence length="79" mass="9370">MRKVYVEVTARFDVEGRITPLCIHWEDERNYEIDRVLDVRRAASLKAGGQGIRYTVQIKRKTTYLFYESPKWFVEGKEG</sequence>
<proteinExistence type="predicted"/>
<reference evidence="1 2" key="1">
    <citation type="submission" date="2024-03" db="EMBL/GenBank/DDBJ databases">
        <title>Human intestinal bacterial collection.</title>
        <authorList>
            <person name="Pauvert C."/>
            <person name="Hitch T.C.A."/>
            <person name="Clavel T."/>
        </authorList>
    </citation>
    <scope>NUCLEOTIDE SEQUENCE [LARGE SCALE GENOMIC DNA]</scope>
    <source>
        <strain evidence="1 2">CLA-JM-H44</strain>
    </source>
</reference>